<feature type="transmembrane region" description="Helical" evidence="8">
    <location>
        <begin position="76"/>
        <end position="97"/>
    </location>
</feature>
<dbReference type="PANTHER" id="PTHR30269">
    <property type="entry name" value="TRANSMEMBRANE PROTEIN YFCA"/>
    <property type="match status" value="1"/>
</dbReference>
<gene>
    <name evidence="9" type="ORF">RM552_10680</name>
</gene>
<dbReference type="Pfam" id="PF01925">
    <property type="entry name" value="TauE"/>
    <property type="match status" value="1"/>
</dbReference>
<organism evidence="9 10">
    <name type="scientific">Glaciecola petra</name>
    <dbReference type="NCBI Taxonomy" id="3075602"/>
    <lineage>
        <taxon>Bacteria</taxon>
        <taxon>Pseudomonadati</taxon>
        <taxon>Pseudomonadota</taxon>
        <taxon>Gammaproteobacteria</taxon>
        <taxon>Alteromonadales</taxon>
        <taxon>Alteromonadaceae</taxon>
        <taxon>Glaciecola</taxon>
    </lineage>
</organism>
<evidence type="ECO:0000256" key="7">
    <source>
        <dbReference type="ARBA" id="ARBA00023136"/>
    </source>
</evidence>
<feature type="transmembrane region" description="Helical" evidence="8">
    <location>
        <begin position="104"/>
        <end position="123"/>
    </location>
</feature>
<keyword evidence="6 8" id="KW-1133">Transmembrane helix</keyword>
<feature type="transmembrane region" description="Helical" evidence="8">
    <location>
        <begin position="135"/>
        <end position="164"/>
    </location>
</feature>
<comment type="similarity">
    <text evidence="2 8">Belongs to the 4-toluene sulfonate uptake permease (TSUP) (TC 2.A.102) family.</text>
</comment>
<evidence type="ECO:0000256" key="5">
    <source>
        <dbReference type="ARBA" id="ARBA00022692"/>
    </source>
</evidence>
<keyword evidence="4 8" id="KW-1003">Cell membrane</keyword>
<evidence type="ECO:0000256" key="1">
    <source>
        <dbReference type="ARBA" id="ARBA00004651"/>
    </source>
</evidence>
<evidence type="ECO:0000313" key="9">
    <source>
        <dbReference type="EMBL" id="MDT0595311.1"/>
    </source>
</evidence>
<dbReference type="InterPro" id="IPR002781">
    <property type="entry name" value="TM_pro_TauE-like"/>
</dbReference>
<name>A0ABU2ZSC4_9ALTE</name>
<protein>
    <recommendedName>
        <fullName evidence="8">Probable membrane transporter protein</fullName>
    </recommendedName>
</protein>
<feature type="transmembrane region" description="Helical" evidence="8">
    <location>
        <begin position="16"/>
        <end position="46"/>
    </location>
</feature>
<dbReference type="Proteomes" id="UP001253545">
    <property type="component" value="Unassembled WGS sequence"/>
</dbReference>
<feature type="transmembrane region" description="Helical" evidence="8">
    <location>
        <begin position="173"/>
        <end position="192"/>
    </location>
</feature>
<sequence>MIELFSYSLSYQTLSLLFLAAFMVGMAKTGVAGVAMLTVPLMALIFGGKASSGLMLPILIMADLFAVKYYHRHANWGYLIKLFPSAALGVIIATFVGNEIDDRTFMLIMSVVIFISLAIMIWMETANKEVIPDYWWFAILMGTLGGITTMIGNLAGTIMALYLLSMRLPKNEFIGTAAWFFLVINVFKVPFHVYSWETITLNSFLLNLTSLPFIAIGAFCGIVLVKRISDKHYRWFVIAMTALAALYMLF</sequence>
<feature type="transmembrane region" description="Helical" evidence="8">
    <location>
        <begin position="204"/>
        <end position="225"/>
    </location>
</feature>
<evidence type="ECO:0000256" key="3">
    <source>
        <dbReference type="ARBA" id="ARBA00022448"/>
    </source>
</evidence>
<evidence type="ECO:0000256" key="6">
    <source>
        <dbReference type="ARBA" id="ARBA00022989"/>
    </source>
</evidence>
<proteinExistence type="inferred from homology"/>
<evidence type="ECO:0000256" key="2">
    <source>
        <dbReference type="ARBA" id="ARBA00009142"/>
    </source>
</evidence>
<dbReference type="InterPro" id="IPR052017">
    <property type="entry name" value="TSUP"/>
</dbReference>
<dbReference type="PANTHER" id="PTHR30269:SF23">
    <property type="entry name" value="MEMBRANE TRANSPORTER PROTEIN YDHB-RELATED"/>
    <property type="match status" value="1"/>
</dbReference>
<evidence type="ECO:0000256" key="8">
    <source>
        <dbReference type="RuleBase" id="RU363041"/>
    </source>
</evidence>
<accession>A0ABU2ZSC4</accession>
<evidence type="ECO:0000256" key="4">
    <source>
        <dbReference type="ARBA" id="ARBA00022475"/>
    </source>
</evidence>
<keyword evidence="3" id="KW-0813">Transport</keyword>
<evidence type="ECO:0000313" key="10">
    <source>
        <dbReference type="Proteomes" id="UP001253545"/>
    </source>
</evidence>
<comment type="subcellular location">
    <subcellularLocation>
        <location evidence="1 8">Cell membrane</location>
        <topology evidence="1 8">Multi-pass membrane protein</topology>
    </subcellularLocation>
</comment>
<comment type="caution">
    <text evidence="9">The sequence shown here is derived from an EMBL/GenBank/DDBJ whole genome shotgun (WGS) entry which is preliminary data.</text>
</comment>
<keyword evidence="10" id="KW-1185">Reference proteome</keyword>
<dbReference type="RefSeq" id="WP_311368821.1">
    <property type="nucleotide sequence ID" value="NZ_JAVRHX010000002.1"/>
</dbReference>
<feature type="transmembrane region" description="Helical" evidence="8">
    <location>
        <begin position="232"/>
        <end position="249"/>
    </location>
</feature>
<keyword evidence="5 8" id="KW-0812">Transmembrane</keyword>
<keyword evidence="7 8" id="KW-0472">Membrane</keyword>
<dbReference type="EMBL" id="JAVRHX010000002">
    <property type="protein sequence ID" value="MDT0595311.1"/>
    <property type="molecule type" value="Genomic_DNA"/>
</dbReference>
<reference evidence="9 10" key="1">
    <citation type="submission" date="2023-09" db="EMBL/GenBank/DDBJ databases">
        <authorList>
            <person name="Rey-Velasco X."/>
        </authorList>
    </citation>
    <scope>NUCLEOTIDE SEQUENCE [LARGE SCALE GENOMIC DNA]</scope>
    <source>
        <strain evidence="9 10">P117</strain>
    </source>
</reference>
<feature type="transmembrane region" description="Helical" evidence="8">
    <location>
        <begin position="53"/>
        <end position="70"/>
    </location>
</feature>